<proteinExistence type="predicted"/>
<dbReference type="AlphaFoldDB" id="A0A8J3AX48"/>
<accession>A0A8J3AX48</accession>
<dbReference type="Proteomes" id="UP000627205">
    <property type="component" value="Unassembled WGS sequence"/>
</dbReference>
<sequence>MRDVFDECIHASAHRRDAAPHICAALQGFVAAYMTKPAKAGLPDIATQRRKFAIFNP</sequence>
<evidence type="ECO:0000313" key="1">
    <source>
        <dbReference type="EMBL" id="GGI55134.1"/>
    </source>
</evidence>
<gene>
    <name evidence="1" type="ORF">GCM10011430_23080</name>
</gene>
<evidence type="ECO:0000313" key="2">
    <source>
        <dbReference type="Proteomes" id="UP000627205"/>
    </source>
</evidence>
<protein>
    <submittedName>
        <fullName evidence="1">Uncharacterized protein</fullName>
    </submittedName>
</protein>
<reference evidence="1" key="2">
    <citation type="submission" date="2020-09" db="EMBL/GenBank/DDBJ databases">
        <authorList>
            <person name="Sun Q."/>
            <person name="Sedlacek I."/>
        </authorList>
    </citation>
    <scope>NUCLEOTIDE SEQUENCE</scope>
    <source>
        <strain evidence="1">CCM 7664</strain>
    </source>
</reference>
<reference evidence="1" key="1">
    <citation type="journal article" date="2014" name="Int. J. Syst. Evol. Microbiol.">
        <title>Complete genome sequence of Corynebacterium casei LMG S-19264T (=DSM 44701T), isolated from a smear-ripened cheese.</title>
        <authorList>
            <consortium name="US DOE Joint Genome Institute (JGI-PGF)"/>
            <person name="Walter F."/>
            <person name="Albersmeier A."/>
            <person name="Kalinowski J."/>
            <person name="Ruckert C."/>
        </authorList>
    </citation>
    <scope>NUCLEOTIDE SEQUENCE</scope>
    <source>
        <strain evidence="1">CCM 7664</strain>
    </source>
</reference>
<dbReference type="RefSeq" id="WP_188421886.1">
    <property type="nucleotide sequence ID" value="NZ_BMDP01000003.1"/>
</dbReference>
<dbReference type="EMBL" id="BMDP01000003">
    <property type="protein sequence ID" value="GGI55134.1"/>
    <property type="molecule type" value="Genomic_DNA"/>
</dbReference>
<comment type="caution">
    <text evidence="1">The sequence shown here is derived from an EMBL/GenBank/DDBJ whole genome shotgun (WGS) entry which is preliminary data.</text>
</comment>
<keyword evidence="2" id="KW-1185">Reference proteome</keyword>
<name>A0A8J3AX48_9BURK</name>
<organism evidence="1 2">
    <name type="scientific">Oxalicibacterium solurbis</name>
    <dbReference type="NCBI Taxonomy" id="69280"/>
    <lineage>
        <taxon>Bacteria</taxon>
        <taxon>Pseudomonadati</taxon>
        <taxon>Pseudomonadota</taxon>
        <taxon>Betaproteobacteria</taxon>
        <taxon>Burkholderiales</taxon>
        <taxon>Oxalobacteraceae</taxon>
        <taxon>Oxalicibacterium</taxon>
    </lineage>
</organism>